<keyword evidence="15" id="KW-1185">Reference proteome</keyword>
<evidence type="ECO:0000256" key="11">
    <source>
        <dbReference type="SAM" id="Phobius"/>
    </source>
</evidence>
<dbReference type="EMBL" id="CP117417">
    <property type="protein sequence ID" value="WCT77957.1"/>
    <property type="molecule type" value="Genomic_DNA"/>
</dbReference>
<evidence type="ECO:0000256" key="8">
    <source>
        <dbReference type="ARBA" id="ARBA00022989"/>
    </source>
</evidence>
<dbReference type="PROSITE" id="PS50109">
    <property type="entry name" value="HIS_KIN"/>
    <property type="match status" value="1"/>
</dbReference>
<evidence type="ECO:0000256" key="10">
    <source>
        <dbReference type="ARBA" id="ARBA00023136"/>
    </source>
</evidence>
<comment type="subcellular location">
    <subcellularLocation>
        <location evidence="2">Membrane</location>
    </subcellularLocation>
</comment>
<feature type="domain" description="Histidine kinase" evidence="12">
    <location>
        <begin position="239"/>
        <end position="449"/>
    </location>
</feature>
<dbReference type="RefSeq" id="WP_273618307.1">
    <property type="nucleotide sequence ID" value="NZ_CP103868.1"/>
</dbReference>
<dbReference type="PANTHER" id="PTHR45436">
    <property type="entry name" value="SENSOR HISTIDINE KINASE YKOH"/>
    <property type="match status" value="1"/>
</dbReference>
<evidence type="ECO:0000256" key="1">
    <source>
        <dbReference type="ARBA" id="ARBA00000085"/>
    </source>
</evidence>
<organism evidence="14 15">
    <name type="scientific">Novosphingobium humi</name>
    <dbReference type="NCBI Taxonomy" id="2282397"/>
    <lineage>
        <taxon>Bacteria</taxon>
        <taxon>Pseudomonadati</taxon>
        <taxon>Pseudomonadota</taxon>
        <taxon>Alphaproteobacteria</taxon>
        <taxon>Sphingomonadales</taxon>
        <taxon>Sphingomonadaceae</taxon>
        <taxon>Novosphingobium</taxon>
    </lineage>
</organism>
<evidence type="ECO:0000256" key="4">
    <source>
        <dbReference type="ARBA" id="ARBA00022553"/>
    </source>
</evidence>
<dbReference type="CDD" id="cd00082">
    <property type="entry name" value="HisKA"/>
    <property type="match status" value="1"/>
</dbReference>
<dbReference type="SMART" id="SM00388">
    <property type="entry name" value="HisKA"/>
    <property type="match status" value="1"/>
</dbReference>
<dbReference type="InterPro" id="IPR005467">
    <property type="entry name" value="His_kinase_dom"/>
</dbReference>
<dbReference type="SMART" id="SM00304">
    <property type="entry name" value="HAMP"/>
    <property type="match status" value="1"/>
</dbReference>
<feature type="transmembrane region" description="Helical" evidence="11">
    <location>
        <begin position="12"/>
        <end position="36"/>
    </location>
</feature>
<keyword evidence="5" id="KW-0808">Transferase</keyword>
<dbReference type="SMART" id="SM00387">
    <property type="entry name" value="HATPase_c"/>
    <property type="match status" value="1"/>
</dbReference>
<dbReference type="InterPro" id="IPR003660">
    <property type="entry name" value="HAMP_dom"/>
</dbReference>
<dbReference type="SUPFAM" id="SSF55874">
    <property type="entry name" value="ATPase domain of HSP90 chaperone/DNA topoisomerase II/histidine kinase"/>
    <property type="match status" value="1"/>
</dbReference>
<evidence type="ECO:0000256" key="6">
    <source>
        <dbReference type="ARBA" id="ARBA00022692"/>
    </source>
</evidence>
<reference evidence="14 15" key="1">
    <citation type="submission" date="2023-02" db="EMBL/GenBank/DDBJ databases">
        <title>Genome sequence of Novosphingobium humi KACC 19094.</title>
        <authorList>
            <person name="Kim S."/>
            <person name="Heo J."/>
            <person name="Kwon S.-W."/>
        </authorList>
    </citation>
    <scope>NUCLEOTIDE SEQUENCE [LARGE SCALE GENOMIC DNA]</scope>
    <source>
        <strain evidence="14 15">KACC 19094</strain>
    </source>
</reference>
<keyword evidence="9" id="KW-0902">Two-component regulatory system</keyword>
<evidence type="ECO:0000313" key="14">
    <source>
        <dbReference type="EMBL" id="WCT77957.1"/>
    </source>
</evidence>
<dbReference type="InterPro" id="IPR004358">
    <property type="entry name" value="Sig_transdc_His_kin-like_C"/>
</dbReference>
<protein>
    <recommendedName>
        <fullName evidence="3">histidine kinase</fullName>
        <ecNumber evidence="3">2.7.13.3</ecNumber>
    </recommendedName>
</protein>
<feature type="transmembrane region" description="Helical" evidence="11">
    <location>
        <begin position="158"/>
        <end position="181"/>
    </location>
</feature>
<keyword evidence="4" id="KW-0597">Phosphoprotein</keyword>
<evidence type="ECO:0000313" key="15">
    <source>
        <dbReference type="Proteomes" id="UP001218231"/>
    </source>
</evidence>
<feature type="domain" description="HAMP" evidence="13">
    <location>
        <begin position="178"/>
        <end position="231"/>
    </location>
</feature>
<dbReference type="Gene3D" id="3.30.565.10">
    <property type="entry name" value="Histidine kinase-like ATPase, C-terminal domain"/>
    <property type="match status" value="1"/>
</dbReference>
<keyword evidence="7 14" id="KW-0418">Kinase</keyword>
<comment type="catalytic activity">
    <reaction evidence="1">
        <text>ATP + protein L-histidine = ADP + protein N-phospho-L-histidine.</text>
        <dbReference type="EC" id="2.7.13.3"/>
    </reaction>
</comment>
<dbReference type="Gene3D" id="6.10.340.10">
    <property type="match status" value="1"/>
</dbReference>
<dbReference type="SUPFAM" id="SSF47384">
    <property type="entry name" value="Homodimeric domain of signal transducing histidine kinase"/>
    <property type="match status" value="1"/>
</dbReference>
<evidence type="ECO:0000256" key="2">
    <source>
        <dbReference type="ARBA" id="ARBA00004370"/>
    </source>
</evidence>
<dbReference type="PROSITE" id="PS50885">
    <property type="entry name" value="HAMP"/>
    <property type="match status" value="1"/>
</dbReference>
<keyword evidence="6 11" id="KW-0812">Transmembrane</keyword>
<name>A0ABY7TXG5_9SPHN</name>
<dbReference type="InterPro" id="IPR003594">
    <property type="entry name" value="HATPase_dom"/>
</dbReference>
<dbReference type="Proteomes" id="UP001218231">
    <property type="component" value="Chromosome"/>
</dbReference>
<evidence type="ECO:0000256" key="5">
    <source>
        <dbReference type="ARBA" id="ARBA00022679"/>
    </source>
</evidence>
<proteinExistence type="predicted"/>
<dbReference type="GO" id="GO:0016301">
    <property type="term" value="F:kinase activity"/>
    <property type="evidence" value="ECO:0007669"/>
    <property type="project" value="UniProtKB-KW"/>
</dbReference>
<dbReference type="EC" id="2.7.13.3" evidence="3"/>
<dbReference type="InterPro" id="IPR050428">
    <property type="entry name" value="TCS_sensor_his_kinase"/>
</dbReference>
<dbReference type="PANTHER" id="PTHR45436:SF8">
    <property type="entry name" value="HISTIDINE KINASE"/>
    <property type="match status" value="1"/>
</dbReference>
<gene>
    <name evidence="14" type="ORF">PQ457_02995</name>
</gene>
<dbReference type="Gene3D" id="1.10.287.130">
    <property type="match status" value="1"/>
</dbReference>
<evidence type="ECO:0000259" key="12">
    <source>
        <dbReference type="PROSITE" id="PS50109"/>
    </source>
</evidence>
<dbReference type="InterPro" id="IPR036097">
    <property type="entry name" value="HisK_dim/P_sf"/>
</dbReference>
<evidence type="ECO:0000256" key="9">
    <source>
        <dbReference type="ARBA" id="ARBA00023012"/>
    </source>
</evidence>
<dbReference type="InterPro" id="IPR003661">
    <property type="entry name" value="HisK_dim/P_dom"/>
</dbReference>
<keyword evidence="8 11" id="KW-1133">Transmembrane helix</keyword>
<dbReference type="InterPro" id="IPR036890">
    <property type="entry name" value="HATPase_C_sf"/>
</dbReference>
<dbReference type="Pfam" id="PF00512">
    <property type="entry name" value="HisKA"/>
    <property type="match status" value="1"/>
</dbReference>
<sequence length="455" mass="48790">MRGLTFLAQPRIGRLAGQFGLAFALAMAGAGALLYWQARAQIDDEVETSLRREQARILVPGAPQDTAAIARRLNALTGGRVISDKGHMLFAADGRAIWGRIEMAPPPPGFADVSFRDGRPDWREGHALTARLPDGARLVIIEHSEAVENIHAMLPRTALILVIISVVVGGGAAWLFSALIAQRLARTMAAADALARGDLSRRIPDAGLDGVFAQQVAGLNRMIERMADMVHSQRQFASHLAHDLRTPLTRLRALLQADREHTDAAGRQLLERAERECRSIIAIFDALLRLSEIEAGRHPTAMAPLPLAPIIEDVAETMEPVIADAGSRLELGALFPATIRGDVGLVHQLLVNLLDNVALHTPAQTCATIGLSQTGTEAVITIADNGPGIAEAQRDRVMQPFERGTASNRPGSGLGLAIADAIMRFHDGSLELADNGPGLAVRLRFPLLRAGMATF</sequence>
<dbReference type="PRINTS" id="PR00344">
    <property type="entry name" value="BCTRLSENSOR"/>
</dbReference>
<dbReference type="Pfam" id="PF02518">
    <property type="entry name" value="HATPase_c"/>
    <property type="match status" value="1"/>
</dbReference>
<keyword evidence="10 11" id="KW-0472">Membrane</keyword>
<accession>A0ABY7TXG5</accession>
<evidence type="ECO:0000256" key="7">
    <source>
        <dbReference type="ARBA" id="ARBA00022777"/>
    </source>
</evidence>
<evidence type="ECO:0000259" key="13">
    <source>
        <dbReference type="PROSITE" id="PS50885"/>
    </source>
</evidence>
<evidence type="ECO:0000256" key="3">
    <source>
        <dbReference type="ARBA" id="ARBA00012438"/>
    </source>
</evidence>